<feature type="transmembrane region" description="Helical" evidence="2">
    <location>
        <begin position="173"/>
        <end position="190"/>
    </location>
</feature>
<protein>
    <recommendedName>
        <fullName evidence="5">4-amino-4-deoxy-L-arabinose transferase-like glycosyltransferase</fullName>
    </recommendedName>
</protein>
<evidence type="ECO:0000256" key="1">
    <source>
        <dbReference type="SAM" id="MobiDB-lite"/>
    </source>
</evidence>
<dbReference type="EMBL" id="JBHTMB010000006">
    <property type="protein sequence ID" value="MFD1231823.1"/>
    <property type="molecule type" value="Genomic_DNA"/>
</dbReference>
<keyword evidence="2" id="KW-0812">Transmembrane</keyword>
<feature type="transmembrane region" description="Helical" evidence="2">
    <location>
        <begin position="195"/>
        <end position="213"/>
    </location>
</feature>
<feature type="transmembrane region" description="Helical" evidence="2">
    <location>
        <begin position="145"/>
        <end position="167"/>
    </location>
</feature>
<proteinExistence type="predicted"/>
<feature type="transmembrane region" description="Helical" evidence="2">
    <location>
        <begin position="244"/>
        <end position="262"/>
    </location>
</feature>
<gene>
    <name evidence="3" type="ORF">ACFQ34_00855</name>
</gene>
<evidence type="ECO:0000313" key="4">
    <source>
        <dbReference type="Proteomes" id="UP001597182"/>
    </source>
</evidence>
<feature type="transmembrane region" description="Helical" evidence="2">
    <location>
        <begin position="219"/>
        <end position="237"/>
    </location>
</feature>
<evidence type="ECO:0000313" key="3">
    <source>
        <dbReference type="EMBL" id="MFD1231823.1"/>
    </source>
</evidence>
<dbReference type="RefSeq" id="WP_339122084.1">
    <property type="nucleotide sequence ID" value="NZ_BAABKS010000080.1"/>
</dbReference>
<comment type="caution">
    <text evidence="3">The sequence shown here is derived from an EMBL/GenBank/DDBJ whole genome shotgun (WGS) entry which is preliminary data.</text>
</comment>
<keyword evidence="2" id="KW-1133">Transmembrane helix</keyword>
<feature type="transmembrane region" description="Helical" evidence="2">
    <location>
        <begin position="297"/>
        <end position="315"/>
    </location>
</feature>
<keyword evidence="4" id="KW-1185">Reference proteome</keyword>
<feature type="transmembrane region" description="Helical" evidence="2">
    <location>
        <begin position="354"/>
        <end position="374"/>
    </location>
</feature>
<sequence>MTDTAEVAARPQEAEPDPDARPPRSRRRAWWGVPAVLLPTVLFGLHALVYGRWEVDDAGITFAYARSVATGAGPVLQAGLPPVEGWSNPAWLGLLVVGHWLRLFDHGAWFGVPDYVAYPKALALLCVAGVFAGFWAAASAVSRRPVVVTVVAGTIAAAIPSFVIWCVSGLENSLLALAVTWIGAVLVRAAARGRVAAAFPAVGCGLLAALAALTRPEGLIYGAAFPLVALLLVRRGAVARTLGAGVLSVVAFLVPVGLYLWWRWATFGQLLPTTAVAKSQGLPTVAGFGKVTELVSYAGWLGVLVGAVVVGAALLRPTPVRTAVVVLLVPLGLGIVAFGVLVPDWMEQYRFATPVWALGALVVTLAAVDVLGGLRARGRAVVAVVVAGAAVLSGVGWVGAAQSFRAAPTAPMCLIVVNTGWEFNGYADILGLRSATFFAPEIGGGALAGRSLLVDGAGLAEPTIARLWAAKDWAGVRDYVLDDVRPTFFRAHGEFRTQMDFDDDPRFQADYVLIGPAPNGGGNWVRRDLVRDEATMDRLRAWAARAAADDTAQRATPRASCGDRIVQGETAAS</sequence>
<name>A0ABW3VAZ1_9PSEU</name>
<feature type="transmembrane region" description="Helical" evidence="2">
    <location>
        <begin position="117"/>
        <end position="138"/>
    </location>
</feature>
<feature type="transmembrane region" description="Helical" evidence="2">
    <location>
        <begin position="29"/>
        <end position="49"/>
    </location>
</feature>
<evidence type="ECO:0000256" key="2">
    <source>
        <dbReference type="SAM" id="Phobius"/>
    </source>
</evidence>
<dbReference type="Proteomes" id="UP001597182">
    <property type="component" value="Unassembled WGS sequence"/>
</dbReference>
<keyword evidence="2" id="KW-0472">Membrane</keyword>
<feature type="transmembrane region" description="Helical" evidence="2">
    <location>
        <begin position="381"/>
        <end position="400"/>
    </location>
</feature>
<reference evidence="4" key="1">
    <citation type="journal article" date="2019" name="Int. J. Syst. Evol. Microbiol.">
        <title>The Global Catalogue of Microorganisms (GCM) 10K type strain sequencing project: providing services to taxonomists for standard genome sequencing and annotation.</title>
        <authorList>
            <consortium name="The Broad Institute Genomics Platform"/>
            <consortium name="The Broad Institute Genome Sequencing Center for Infectious Disease"/>
            <person name="Wu L."/>
            <person name="Ma J."/>
        </authorList>
    </citation>
    <scope>NUCLEOTIDE SEQUENCE [LARGE SCALE GENOMIC DNA]</scope>
    <source>
        <strain evidence="4">CCUG 49018</strain>
    </source>
</reference>
<feature type="transmembrane region" description="Helical" evidence="2">
    <location>
        <begin position="322"/>
        <end position="342"/>
    </location>
</feature>
<organism evidence="3 4">
    <name type="scientific">Pseudonocardia benzenivorans</name>
    <dbReference type="NCBI Taxonomy" id="228005"/>
    <lineage>
        <taxon>Bacteria</taxon>
        <taxon>Bacillati</taxon>
        <taxon>Actinomycetota</taxon>
        <taxon>Actinomycetes</taxon>
        <taxon>Pseudonocardiales</taxon>
        <taxon>Pseudonocardiaceae</taxon>
        <taxon>Pseudonocardia</taxon>
    </lineage>
</organism>
<feature type="region of interest" description="Disordered" evidence="1">
    <location>
        <begin position="1"/>
        <end position="24"/>
    </location>
</feature>
<accession>A0ABW3VAZ1</accession>
<evidence type="ECO:0008006" key="5">
    <source>
        <dbReference type="Google" id="ProtNLM"/>
    </source>
</evidence>